<proteinExistence type="predicted"/>
<reference evidence="1 2" key="1">
    <citation type="submission" date="2024-09" db="EMBL/GenBank/DDBJ databases">
        <authorList>
            <person name="Sun Q."/>
            <person name="Mori K."/>
        </authorList>
    </citation>
    <scope>NUCLEOTIDE SEQUENCE [LARGE SCALE GENOMIC DNA]</scope>
    <source>
        <strain evidence="1 2">TBRC 1851</strain>
    </source>
</reference>
<dbReference type="EMBL" id="JBHMQT010000005">
    <property type="protein sequence ID" value="MFC0861538.1"/>
    <property type="molecule type" value="Genomic_DNA"/>
</dbReference>
<comment type="caution">
    <text evidence="1">The sequence shown here is derived from an EMBL/GenBank/DDBJ whole genome shotgun (WGS) entry which is preliminary data.</text>
</comment>
<evidence type="ECO:0000313" key="2">
    <source>
        <dbReference type="Proteomes" id="UP001589870"/>
    </source>
</evidence>
<protein>
    <submittedName>
        <fullName evidence="1">Uncharacterized protein</fullName>
    </submittedName>
</protein>
<name>A0ABV6TZ98_9ACTN</name>
<dbReference type="RefSeq" id="WP_394299769.1">
    <property type="nucleotide sequence ID" value="NZ_JBHMQT010000005.1"/>
</dbReference>
<accession>A0ABV6TZ98</accession>
<keyword evidence="2" id="KW-1185">Reference proteome</keyword>
<sequence>MTFTAMQPSYMTAALGYTTQQPVSPLQLGQQQALSISESTRQEEQIHPQEHLVSPQTFWARIARIGIRRGAPVARQVLETVLYQQVIQQQIAAPQLSQLGMAMPHLAGQQVSVLNGAIQQEEQVHPQEHLVSPQTFWTKVARMAVRHGVEVARQILDVLQTQHQVEQQIQEQAIQQQLAQQYVPTAQYGQTQYGQSPYAQALGLRVVPQITPTPLSALSTLGAVNPLSAVHQAQYGQQVSPQYVSQQHQQAAQQVPVAAGVGF</sequence>
<dbReference type="Proteomes" id="UP001589870">
    <property type="component" value="Unassembled WGS sequence"/>
</dbReference>
<evidence type="ECO:0000313" key="1">
    <source>
        <dbReference type="EMBL" id="MFC0861538.1"/>
    </source>
</evidence>
<gene>
    <name evidence="1" type="ORF">ACFHYQ_04420</name>
</gene>
<organism evidence="1 2">
    <name type="scientific">Sphaerimonospora cavernae</name>
    <dbReference type="NCBI Taxonomy" id="1740611"/>
    <lineage>
        <taxon>Bacteria</taxon>
        <taxon>Bacillati</taxon>
        <taxon>Actinomycetota</taxon>
        <taxon>Actinomycetes</taxon>
        <taxon>Streptosporangiales</taxon>
        <taxon>Streptosporangiaceae</taxon>
        <taxon>Sphaerimonospora</taxon>
    </lineage>
</organism>